<proteinExistence type="predicted"/>
<reference evidence="1 2" key="1">
    <citation type="submission" date="2018-06" db="EMBL/GenBank/DDBJ databases">
        <title>Sphaerisporangium craniellae sp. nov., isolated from a marine sponge in the South China Sea.</title>
        <authorList>
            <person name="Li L."/>
        </authorList>
    </citation>
    <scope>NUCLEOTIDE SEQUENCE [LARGE SCALE GENOMIC DNA]</scope>
    <source>
        <strain evidence="1 2">LHW63015</strain>
    </source>
</reference>
<dbReference type="OrthoDB" id="3504852at2"/>
<evidence type="ECO:0000313" key="1">
    <source>
        <dbReference type="EMBL" id="RBQ15346.1"/>
    </source>
</evidence>
<comment type="caution">
    <text evidence="1">The sequence shown here is derived from an EMBL/GenBank/DDBJ whole genome shotgun (WGS) entry which is preliminary data.</text>
</comment>
<name>A0A366LN61_9ACTN</name>
<protein>
    <submittedName>
        <fullName evidence="1">Uncharacterized protein</fullName>
    </submittedName>
</protein>
<organism evidence="1 2">
    <name type="scientific">Spongiactinospora rosea</name>
    <dbReference type="NCBI Taxonomy" id="2248750"/>
    <lineage>
        <taxon>Bacteria</taxon>
        <taxon>Bacillati</taxon>
        <taxon>Actinomycetota</taxon>
        <taxon>Actinomycetes</taxon>
        <taxon>Streptosporangiales</taxon>
        <taxon>Streptosporangiaceae</taxon>
        <taxon>Spongiactinospora</taxon>
    </lineage>
</organism>
<sequence>MDRQMIARRFPLVSRSRPPGLTLAARVAELRKIVEESSGLDDLERVIRACEVCNKAALIASDCALPDLARELCWRQYDALTQTRPIPAWAGKLALQPVLNIARQLIREGDGDGAYQVLHGLLIAALNRTDTEIAGRRVDLRVVTASPDDHELLSKLLWAALLADGARALALAGRWQEAAEHAAKNRGVGTRLLDGRQVTIVALVERGDINKATAMVGETLPAEPWEKAVAGLLRVYCRQAAGIGTNEDTTAMILGTLELFEHADPSTAVFRTRVGMTALDLTAGYDPEPALRLQRAVMTGAMSDAYASREVLGHASLRSAMISRQQQAMQAMVQAAGLGNGAIPHGLLVDLMASVARAEAQLIPLARS</sequence>
<gene>
    <name evidence="1" type="ORF">DP939_36515</name>
</gene>
<keyword evidence="2" id="KW-1185">Reference proteome</keyword>
<dbReference type="Proteomes" id="UP000253303">
    <property type="component" value="Unassembled WGS sequence"/>
</dbReference>
<dbReference type="RefSeq" id="WP_113985395.1">
    <property type="nucleotide sequence ID" value="NZ_QMEY01000024.1"/>
</dbReference>
<dbReference type="EMBL" id="QMEY01000024">
    <property type="protein sequence ID" value="RBQ15346.1"/>
    <property type="molecule type" value="Genomic_DNA"/>
</dbReference>
<evidence type="ECO:0000313" key="2">
    <source>
        <dbReference type="Proteomes" id="UP000253303"/>
    </source>
</evidence>
<accession>A0A366LN61</accession>
<dbReference type="AlphaFoldDB" id="A0A366LN61"/>